<dbReference type="AlphaFoldDB" id="A0A7U4J9Y7"/>
<dbReference type="InterPro" id="IPR001387">
    <property type="entry name" value="Cro/C1-type_HTH"/>
</dbReference>
<dbReference type="SUPFAM" id="SSF47413">
    <property type="entry name" value="lambda repressor-like DNA-binding domains"/>
    <property type="match status" value="1"/>
</dbReference>
<dbReference type="EMBL" id="CP010836">
    <property type="protein sequence ID" value="AJP72948.1"/>
    <property type="molecule type" value="Genomic_DNA"/>
</dbReference>
<dbReference type="CDD" id="cd00093">
    <property type="entry name" value="HTH_XRE"/>
    <property type="match status" value="1"/>
</dbReference>
<accession>A0A7U4J9Y7</accession>
<reference evidence="3 4" key="1">
    <citation type="journal article" date="2015" name="Int. J. Syst. Evol. Microbiol.">
        <title>Sphingomonas hengshuiensis sp. nov., isolated from lake wetland.</title>
        <authorList>
            <person name="Wei S."/>
            <person name="Wang T."/>
            <person name="Liu H."/>
            <person name="Zhang C."/>
            <person name="Guo J."/>
            <person name="Wang Q."/>
            <person name="Liang K."/>
            <person name="Zhang Z."/>
        </authorList>
    </citation>
    <scope>NUCLEOTIDE SEQUENCE [LARGE SCALE GENOMIC DNA]</scope>
    <source>
        <strain evidence="3 4">WHSC-8</strain>
    </source>
</reference>
<sequence>MEVGPRIEARIRELGITQSELARRVEVSQTTINSLIRRPRRSSPHLLKIARALGTTAEYLTGESDDPDAVTAAARTLNYEQLELIDCFDRLSRADQQALLQIARSMAGHASPPARVQAPPVGFRPETTGDQTK</sequence>
<dbReference type="InterPro" id="IPR010982">
    <property type="entry name" value="Lambda_DNA-bd_dom_sf"/>
</dbReference>
<dbReference type="KEGG" id="sphi:TS85_15835"/>
<name>A0A7U4J9Y7_9SPHN</name>
<evidence type="ECO:0000259" key="2">
    <source>
        <dbReference type="PROSITE" id="PS50943"/>
    </source>
</evidence>
<proteinExistence type="predicted"/>
<feature type="domain" description="HTH cro/C1-type" evidence="2">
    <location>
        <begin position="7"/>
        <end position="60"/>
    </location>
</feature>
<evidence type="ECO:0000313" key="3">
    <source>
        <dbReference type="EMBL" id="AJP72948.1"/>
    </source>
</evidence>
<dbReference type="Gene3D" id="1.10.260.40">
    <property type="entry name" value="lambda repressor-like DNA-binding domains"/>
    <property type="match status" value="1"/>
</dbReference>
<feature type="region of interest" description="Disordered" evidence="1">
    <location>
        <begin position="107"/>
        <end position="133"/>
    </location>
</feature>
<dbReference type="PROSITE" id="PS50943">
    <property type="entry name" value="HTH_CROC1"/>
    <property type="match status" value="1"/>
</dbReference>
<dbReference type="SMART" id="SM00530">
    <property type="entry name" value="HTH_XRE"/>
    <property type="match status" value="1"/>
</dbReference>
<protein>
    <recommendedName>
        <fullName evidence="2">HTH cro/C1-type domain-containing protein</fullName>
    </recommendedName>
</protein>
<evidence type="ECO:0000256" key="1">
    <source>
        <dbReference type="SAM" id="MobiDB-lite"/>
    </source>
</evidence>
<evidence type="ECO:0000313" key="4">
    <source>
        <dbReference type="Proteomes" id="UP000032300"/>
    </source>
</evidence>
<gene>
    <name evidence="3" type="ORF">TS85_15835</name>
</gene>
<organism evidence="3 4">
    <name type="scientific">Sphingomonas hengshuiensis</name>
    <dbReference type="NCBI Taxonomy" id="1609977"/>
    <lineage>
        <taxon>Bacteria</taxon>
        <taxon>Pseudomonadati</taxon>
        <taxon>Pseudomonadota</taxon>
        <taxon>Alphaproteobacteria</taxon>
        <taxon>Sphingomonadales</taxon>
        <taxon>Sphingomonadaceae</taxon>
        <taxon>Sphingomonas</taxon>
    </lineage>
</organism>
<dbReference type="GO" id="GO:0003677">
    <property type="term" value="F:DNA binding"/>
    <property type="evidence" value="ECO:0007669"/>
    <property type="project" value="InterPro"/>
</dbReference>
<keyword evidence="4" id="KW-1185">Reference proteome</keyword>
<dbReference type="Proteomes" id="UP000032300">
    <property type="component" value="Chromosome"/>
</dbReference>
<reference evidence="3 4" key="2">
    <citation type="submission" date="2015-02" db="EMBL/GenBank/DDBJ databases">
        <title>The complete genome of Sphingomonas hengshuiensis sp. WHSC-8 isolated from soil of Hengshui Lake.</title>
        <authorList>
            <person name="Wei S."/>
            <person name="Guo J."/>
            <person name="Su C."/>
            <person name="Wu R."/>
            <person name="Zhang Z."/>
            <person name="Liang K."/>
            <person name="Li H."/>
            <person name="Wang T."/>
            <person name="Liu H."/>
            <person name="Zhang C."/>
            <person name="Li Z."/>
            <person name="Wang Q."/>
            <person name="Meng J."/>
        </authorList>
    </citation>
    <scope>NUCLEOTIDE SEQUENCE [LARGE SCALE GENOMIC DNA]</scope>
    <source>
        <strain evidence="3 4">WHSC-8</strain>
    </source>
</reference>
<dbReference type="Pfam" id="PF01381">
    <property type="entry name" value="HTH_3"/>
    <property type="match status" value="1"/>
</dbReference>